<evidence type="ECO:0000259" key="1">
    <source>
        <dbReference type="Pfam" id="PF26066"/>
    </source>
</evidence>
<organism evidence="2 3">
    <name type="scientific">Ambrosia artemisiifolia</name>
    <name type="common">Common ragweed</name>
    <dbReference type="NCBI Taxonomy" id="4212"/>
    <lineage>
        <taxon>Eukaryota</taxon>
        <taxon>Viridiplantae</taxon>
        <taxon>Streptophyta</taxon>
        <taxon>Embryophyta</taxon>
        <taxon>Tracheophyta</taxon>
        <taxon>Spermatophyta</taxon>
        <taxon>Magnoliopsida</taxon>
        <taxon>eudicotyledons</taxon>
        <taxon>Gunneridae</taxon>
        <taxon>Pentapetalae</taxon>
        <taxon>asterids</taxon>
        <taxon>campanulids</taxon>
        <taxon>Asterales</taxon>
        <taxon>Asteraceae</taxon>
        <taxon>Asteroideae</taxon>
        <taxon>Heliantheae alliance</taxon>
        <taxon>Heliantheae</taxon>
        <taxon>Ambrosia</taxon>
    </lineage>
</organism>
<dbReference type="Pfam" id="PF26066">
    <property type="entry name" value="MCM9_N"/>
    <property type="match status" value="1"/>
</dbReference>
<dbReference type="InterPro" id="IPR058768">
    <property type="entry name" value="MCM9_N"/>
</dbReference>
<dbReference type="InterPro" id="IPR012340">
    <property type="entry name" value="NA-bd_OB-fold"/>
</dbReference>
<dbReference type="SUPFAM" id="SSF50249">
    <property type="entry name" value="Nucleic acid-binding proteins"/>
    <property type="match status" value="1"/>
</dbReference>
<protein>
    <recommendedName>
        <fullName evidence="1">MCM9 N-terminal domain-containing protein</fullName>
    </recommendedName>
</protein>
<evidence type="ECO:0000313" key="3">
    <source>
        <dbReference type="Proteomes" id="UP001206925"/>
    </source>
</evidence>
<reference evidence="2" key="1">
    <citation type="submission" date="2022-06" db="EMBL/GenBank/DDBJ databases">
        <title>Uncovering the hologenomic basis of an extraordinary plant invasion.</title>
        <authorList>
            <person name="Bieker V.C."/>
            <person name="Martin M.D."/>
            <person name="Gilbert T."/>
            <person name="Hodgins K."/>
            <person name="Battlay P."/>
            <person name="Petersen B."/>
            <person name="Wilson J."/>
        </authorList>
    </citation>
    <scope>NUCLEOTIDE SEQUENCE</scope>
    <source>
        <strain evidence="2">AA19_3_7</strain>
        <tissue evidence="2">Leaf</tissue>
    </source>
</reference>
<comment type="caution">
    <text evidence="2">The sequence shown here is derived from an EMBL/GenBank/DDBJ whole genome shotgun (WGS) entry which is preliminary data.</text>
</comment>
<keyword evidence="3" id="KW-1185">Reference proteome</keyword>
<gene>
    <name evidence="2" type="ORF">M8C21_025487</name>
</gene>
<accession>A0AAD5C0N2</accession>
<dbReference type="Gene3D" id="3.30.1640.10">
    <property type="entry name" value="mini-chromosome maintenance (MCM) complex, chain A, domain 1"/>
    <property type="match status" value="1"/>
</dbReference>
<dbReference type="AlphaFoldDB" id="A0AAD5C0N2"/>
<name>A0AAD5C0N2_AMBAR</name>
<evidence type="ECO:0000313" key="2">
    <source>
        <dbReference type="EMBL" id="KAI7732128.1"/>
    </source>
</evidence>
<sequence>MGVEKTLTDFLTEYYSDQLQSIILSSDNRLHYPLYVDFAEVMEYDAPLAHDILFEPTEYLPVFDNAAKLAQNIVYEQVRKTWEHESVKEGVDCPPPSIKEFVHVRIEIRGPMLDNPEFCPSIGRVRVKHRGILLTLKGTVIRSGAVKMIEGEREFKVHPELESRNSIPKPMFCPS</sequence>
<dbReference type="EMBL" id="JAMZMK010010302">
    <property type="protein sequence ID" value="KAI7732128.1"/>
    <property type="molecule type" value="Genomic_DNA"/>
</dbReference>
<dbReference type="Proteomes" id="UP001206925">
    <property type="component" value="Unassembled WGS sequence"/>
</dbReference>
<proteinExistence type="predicted"/>
<feature type="non-terminal residue" evidence="2">
    <location>
        <position position="1"/>
    </location>
</feature>
<feature type="domain" description="MCM9 N-terminal" evidence="1">
    <location>
        <begin position="4"/>
        <end position="106"/>
    </location>
</feature>